<accession>A0ABD1P8L1</accession>
<dbReference type="AlphaFoldDB" id="A0ABD1P8L1"/>
<dbReference type="PANTHER" id="PTHR31003:SF3">
    <property type="entry name" value="HOMEODOMAIN-LIKE SUPERFAMILY PROTEIN-RELATED"/>
    <property type="match status" value="1"/>
</dbReference>
<reference evidence="9" key="1">
    <citation type="submission" date="2024-07" db="EMBL/GenBank/DDBJ databases">
        <title>Two chromosome-level genome assemblies of Korean endemic species Abeliophyllum distichum and Forsythia ovata (Oleaceae).</title>
        <authorList>
            <person name="Jang H."/>
        </authorList>
    </citation>
    <scope>NUCLEOTIDE SEQUENCE [LARGE SCALE GENOMIC DNA]</scope>
</reference>
<feature type="region of interest" description="Disordered" evidence="6">
    <location>
        <begin position="138"/>
        <end position="167"/>
    </location>
</feature>
<evidence type="ECO:0000256" key="2">
    <source>
        <dbReference type="ARBA" id="ARBA00023015"/>
    </source>
</evidence>
<dbReference type="NCBIfam" id="TIGR01557">
    <property type="entry name" value="myb_SHAQKYF"/>
    <property type="match status" value="1"/>
</dbReference>
<dbReference type="Gene3D" id="1.10.10.60">
    <property type="entry name" value="Homeodomain-like"/>
    <property type="match status" value="1"/>
</dbReference>
<evidence type="ECO:0000256" key="6">
    <source>
        <dbReference type="SAM" id="MobiDB-lite"/>
    </source>
</evidence>
<keyword evidence="5" id="KW-0539">Nucleus</keyword>
<dbReference type="InterPro" id="IPR058673">
    <property type="entry name" value="HHO5-like_N"/>
</dbReference>
<dbReference type="GO" id="GO:0006355">
    <property type="term" value="P:regulation of DNA-templated transcription"/>
    <property type="evidence" value="ECO:0007669"/>
    <property type="project" value="UniProtKB-ARBA"/>
</dbReference>
<comment type="subcellular location">
    <subcellularLocation>
        <location evidence="1">Nucleus</location>
    </subcellularLocation>
</comment>
<name>A0ABD1P8L1_9LAMI</name>
<evidence type="ECO:0000313" key="9">
    <source>
        <dbReference type="Proteomes" id="UP001604336"/>
    </source>
</evidence>
<keyword evidence="4" id="KW-0804">Transcription</keyword>
<dbReference type="InterPro" id="IPR006447">
    <property type="entry name" value="Myb_dom_plants"/>
</dbReference>
<dbReference type="InterPro" id="IPR009057">
    <property type="entry name" value="Homeodomain-like_sf"/>
</dbReference>
<dbReference type="PANTHER" id="PTHR31003">
    <property type="entry name" value="MYB FAMILY TRANSCRIPTION FACTOR"/>
    <property type="match status" value="1"/>
</dbReference>
<dbReference type="InterPro" id="IPR017930">
    <property type="entry name" value="Myb_dom"/>
</dbReference>
<dbReference type="PROSITE" id="PS51294">
    <property type="entry name" value="HTH_MYB"/>
    <property type="match status" value="1"/>
</dbReference>
<feature type="compositionally biased region" description="Basic and acidic residues" evidence="6">
    <location>
        <begin position="154"/>
        <end position="167"/>
    </location>
</feature>
<feature type="domain" description="HTH myb-type" evidence="7">
    <location>
        <begin position="261"/>
        <end position="321"/>
    </location>
</feature>
<feature type="region of interest" description="Disordered" evidence="6">
    <location>
        <begin position="241"/>
        <end position="267"/>
    </location>
</feature>
<evidence type="ECO:0000256" key="4">
    <source>
        <dbReference type="ARBA" id="ARBA00023163"/>
    </source>
</evidence>
<protein>
    <submittedName>
        <fullName evidence="8">Homeodomain-like superfamily protein</fullName>
    </submittedName>
</protein>
<evidence type="ECO:0000259" key="7">
    <source>
        <dbReference type="PROSITE" id="PS51294"/>
    </source>
</evidence>
<feature type="compositionally biased region" description="Low complexity" evidence="6">
    <location>
        <begin position="351"/>
        <end position="363"/>
    </location>
</feature>
<evidence type="ECO:0000313" key="8">
    <source>
        <dbReference type="EMBL" id="KAL2460216.1"/>
    </source>
</evidence>
<dbReference type="EMBL" id="JBFOLK010000014">
    <property type="protein sequence ID" value="KAL2460216.1"/>
    <property type="molecule type" value="Genomic_DNA"/>
</dbReference>
<keyword evidence="2" id="KW-0805">Transcription regulation</keyword>
<evidence type="ECO:0000256" key="1">
    <source>
        <dbReference type="ARBA" id="ARBA00004123"/>
    </source>
</evidence>
<dbReference type="Pfam" id="PF00249">
    <property type="entry name" value="Myb_DNA-binding"/>
    <property type="match status" value="1"/>
</dbReference>
<dbReference type="GO" id="GO:0005634">
    <property type="term" value="C:nucleus"/>
    <property type="evidence" value="ECO:0007669"/>
    <property type="project" value="UniProtKB-SubCell"/>
</dbReference>
<dbReference type="GO" id="GO:0003677">
    <property type="term" value="F:DNA binding"/>
    <property type="evidence" value="ECO:0007669"/>
    <property type="project" value="UniProtKB-KW"/>
</dbReference>
<dbReference type="InterPro" id="IPR044787">
    <property type="entry name" value="HHO5-like"/>
</dbReference>
<dbReference type="InterPro" id="IPR001005">
    <property type="entry name" value="SANT/Myb"/>
</dbReference>
<dbReference type="FunFam" id="1.10.10.60:FF:000002">
    <property type="entry name" value="Myb family transcription factor"/>
    <property type="match status" value="1"/>
</dbReference>
<comment type="caution">
    <text evidence="8">The sequence shown here is derived from an EMBL/GenBank/DDBJ whole genome shotgun (WGS) entry which is preliminary data.</text>
</comment>
<organism evidence="8 9">
    <name type="scientific">Abeliophyllum distichum</name>
    <dbReference type="NCBI Taxonomy" id="126358"/>
    <lineage>
        <taxon>Eukaryota</taxon>
        <taxon>Viridiplantae</taxon>
        <taxon>Streptophyta</taxon>
        <taxon>Embryophyta</taxon>
        <taxon>Tracheophyta</taxon>
        <taxon>Spermatophyta</taxon>
        <taxon>Magnoliopsida</taxon>
        <taxon>eudicotyledons</taxon>
        <taxon>Gunneridae</taxon>
        <taxon>Pentapetalae</taxon>
        <taxon>asterids</taxon>
        <taxon>lamiids</taxon>
        <taxon>Lamiales</taxon>
        <taxon>Oleaceae</taxon>
        <taxon>Forsythieae</taxon>
        <taxon>Abeliophyllum</taxon>
    </lineage>
</organism>
<sequence length="407" mass="45658">MGSSELSLTCRQSTMKPFIPKMISEILEEVSLISNSSERLSKLDDYVNRLQDEMKKIDAFKRELPLCMLLITDAIATVKGELMQCRKSSTEPIFEEFIPLKKISEDLDEKVEAPKDEIVSSRDKMNWMSSVQLWNSDHQNPCPDMEFNNSKKTLKQDNKRRAEEENNRPVNVMDDLFQSSNNRTVGRAFMPFKGYTNFPVMTVREEDRDELPGAPGLSLRTPGIKNATEDMESCGLNTISSCSGSGSSSAANGQSNLRNGQQRKQRRCWSPELHRRFVNALQQLGGAQAATPKQIRDLMQVDGLTNDEVKSHLQKYRLHTRKVPPTMSTSSNQTVVLGGQWMSHEQHGESSKQSNSQSGSPQGHLQLAGSSRGTSMTGGNSMEDEDDEKSESRSWKSHIHLPGKDDV</sequence>
<evidence type="ECO:0000256" key="3">
    <source>
        <dbReference type="ARBA" id="ARBA00023125"/>
    </source>
</evidence>
<feature type="region of interest" description="Disordered" evidence="6">
    <location>
        <begin position="343"/>
        <end position="407"/>
    </location>
</feature>
<feature type="compositionally biased region" description="Polar residues" evidence="6">
    <location>
        <begin position="368"/>
        <end position="380"/>
    </location>
</feature>
<gene>
    <name evidence="8" type="ORF">Adt_43636</name>
</gene>
<dbReference type="Proteomes" id="UP001604336">
    <property type="component" value="Unassembled WGS sequence"/>
</dbReference>
<keyword evidence="9" id="KW-1185">Reference proteome</keyword>
<dbReference type="Pfam" id="PF26575">
    <property type="entry name" value="HHO5_N"/>
    <property type="match status" value="1"/>
</dbReference>
<keyword evidence="3" id="KW-0238">DNA-binding</keyword>
<proteinExistence type="predicted"/>
<feature type="compositionally biased region" description="Low complexity" evidence="6">
    <location>
        <begin position="241"/>
        <end position="256"/>
    </location>
</feature>
<dbReference type="SUPFAM" id="SSF46689">
    <property type="entry name" value="Homeodomain-like"/>
    <property type="match status" value="1"/>
</dbReference>
<evidence type="ECO:0000256" key="5">
    <source>
        <dbReference type="ARBA" id="ARBA00023242"/>
    </source>
</evidence>